<dbReference type="InterPro" id="IPR023620">
    <property type="entry name" value="SmpB"/>
</dbReference>
<accession>A0A369KIJ8</accession>
<comment type="subcellular location">
    <subcellularLocation>
        <location evidence="3">Cytoplasm</location>
    </subcellularLocation>
    <text evidence="3">The tmRNA-SmpB complex associates with stalled 70S ribosomes.</text>
</comment>
<protein>
    <recommendedName>
        <fullName evidence="3">SsrA-binding protein</fullName>
    </recommendedName>
    <alternativeName>
        <fullName evidence="3">Small protein B</fullName>
    </alternativeName>
</protein>
<name>A0A369KIJ8_9BACT</name>
<comment type="caution">
    <text evidence="4">The sequence shown here is derived from an EMBL/GenBank/DDBJ whole genome shotgun (WGS) entry which is preliminary data.</text>
</comment>
<dbReference type="RefSeq" id="WP_114544267.1">
    <property type="nucleotide sequence ID" value="NZ_QQBG01000011.1"/>
</dbReference>
<evidence type="ECO:0000256" key="3">
    <source>
        <dbReference type="HAMAP-Rule" id="MF_00023"/>
    </source>
</evidence>
<dbReference type="SUPFAM" id="SSF74982">
    <property type="entry name" value="Small protein B (SmpB)"/>
    <property type="match status" value="1"/>
</dbReference>
<keyword evidence="5" id="KW-1185">Reference proteome</keyword>
<dbReference type="HAMAP" id="MF_00023">
    <property type="entry name" value="SmpB"/>
    <property type="match status" value="1"/>
</dbReference>
<dbReference type="InterPro" id="IPR000037">
    <property type="entry name" value="SsrA-bd_prot"/>
</dbReference>
<comment type="function">
    <text evidence="3">Required for rescue of stalled ribosomes mediated by trans-translation. Binds to transfer-messenger RNA (tmRNA), required for stable association of tmRNA with ribosomes. tmRNA and SmpB together mimic tRNA shape, replacing the anticodon stem-loop with SmpB. tmRNA is encoded by the ssrA gene; the 2 termini fold to resemble tRNA(Ala) and it encodes a 'tag peptide', a short internal open reading frame. During trans-translation Ala-aminoacylated tmRNA acts like a tRNA, entering the A-site of stalled ribosomes, displacing the stalled mRNA. The ribosome then switches to translate the ORF on the tmRNA; the nascent peptide is terminated with the 'tag peptide' encoded by the tmRNA and targeted for degradation. The ribosome is freed to recommence translation, which seems to be the essential function of trans-translation.</text>
</comment>
<dbReference type="GO" id="GO:0070929">
    <property type="term" value="P:trans-translation"/>
    <property type="evidence" value="ECO:0007669"/>
    <property type="project" value="UniProtKB-UniRule"/>
</dbReference>
<evidence type="ECO:0000256" key="1">
    <source>
        <dbReference type="ARBA" id="ARBA00022490"/>
    </source>
</evidence>
<dbReference type="AlphaFoldDB" id="A0A369KIJ8"/>
<dbReference type="CDD" id="cd09294">
    <property type="entry name" value="SmpB"/>
    <property type="match status" value="1"/>
</dbReference>
<proteinExistence type="inferred from homology"/>
<dbReference type="PANTHER" id="PTHR30308">
    <property type="entry name" value="TMRNA-BINDING COMPONENT OF TRANS-TRANSLATION TAGGING COMPLEX"/>
    <property type="match status" value="1"/>
</dbReference>
<dbReference type="OrthoDB" id="9805462at2"/>
<sequence>MKEVVKNTKAFFHYVIEETFDAGIVLVGTEIKSLRQGGGNLQDAYAVVRREEVWLCHASILPYAMGNIHNHSPKRDRKLLLKKKEIRQCKLACERKGLTLIPLGIYLSNGLAKVRLAVAKGKSHLDKRQAIRKREDDRAMQRVVCRRNR</sequence>
<reference evidence="4 5" key="1">
    <citation type="submission" date="2018-07" db="EMBL/GenBank/DDBJ databases">
        <title>Comparative genomics of the Candidatus Parilichlamydiaceae reveals evidence of convergent evolution and genome reduction in the phylum Chlamydiae.</title>
        <authorList>
            <person name="Taylor-Brown A."/>
            <person name="Polkinghorne A."/>
        </authorList>
    </citation>
    <scope>NUCLEOTIDE SEQUENCE [LARGE SCALE GENOMIC DNA]</scope>
    <source>
        <strain evidence="4 5">Hat2</strain>
    </source>
</reference>
<dbReference type="NCBIfam" id="TIGR00086">
    <property type="entry name" value="smpB"/>
    <property type="match status" value="1"/>
</dbReference>
<evidence type="ECO:0000313" key="4">
    <source>
        <dbReference type="EMBL" id="RDB31594.1"/>
    </source>
</evidence>
<dbReference type="PROSITE" id="PS01317">
    <property type="entry name" value="SSRP"/>
    <property type="match status" value="1"/>
</dbReference>
<dbReference type="Gene3D" id="2.40.280.10">
    <property type="match status" value="1"/>
</dbReference>
<dbReference type="NCBIfam" id="NF003843">
    <property type="entry name" value="PRK05422.1"/>
    <property type="match status" value="1"/>
</dbReference>
<organism evidence="4 5">
    <name type="scientific">Candidatus Similichlamydia laticola</name>
    <dbReference type="NCBI Taxonomy" id="2170265"/>
    <lineage>
        <taxon>Bacteria</taxon>
        <taxon>Pseudomonadati</taxon>
        <taxon>Chlamydiota</taxon>
        <taxon>Chlamydiia</taxon>
        <taxon>Parachlamydiales</taxon>
        <taxon>Candidatus Parilichlamydiaceae</taxon>
        <taxon>Candidatus Similichlamydia</taxon>
    </lineage>
</organism>
<dbReference type="InterPro" id="IPR020081">
    <property type="entry name" value="SsrA-bd_prot_CS"/>
</dbReference>
<gene>
    <name evidence="3" type="primary">smpB</name>
    <name evidence="4" type="ORF">HAT2_00299</name>
</gene>
<dbReference type="GO" id="GO:0003723">
    <property type="term" value="F:RNA binding"/>
    <property type="evidence" value="ECO:0007669"/>
    <property type="project" value="UniProtKB-UniRule"/>
</dbReference>
<dbReference type="GO" id="GO:0070930">
    <property type="term" value="P:trans-translation-dependent protein tagging"/>
    <property type="evidence" value="ECO:0007669"/>
    <property type="project" value="TreeGrafter"/>
</dbReference>
<evidence type="ECO:0000313" key="5">
    <source>
        <dbReference type="Proteomes" id="UP000253816"/>
    </source>
</evidence>
<comment type="similarity">
    <text evidence="3">Belongs to the SmpB family.</text>
</comment>
<dbReference type="Proteomes" id="UP000253816">
    <property type="component" value="Unassembled WGS sequence"/>
</dbReference>
<dbReference type="PANTHER" id="PTHR30308:SF2">
    <property type="entry name" value="SSRA-BINDING PROTEIN"/>
    <property type="match status" value="1"/>
</dbReference>
<evidence type="ECO:0000256" key="2">
    <source>
        <dbReference type="ARBA" id="ARBA00022884"/>
    </source>
</evidence>
<dbReference type="EMBL" id="QQBG01000011">
    <property type="protein sequence ID" value="RDB31594.1"/>
    <property type="molecule type" value="Genomic_DNA"/>
</dbReference>
<dbReference type="Pfam" id="PF01668">
    <property type="entry name" value="SmpB"/>
    <property type="match status" value="1"/>
</dbReference>
<keyword evidence="1 3" id="KW-0963">Cytoplasm</keyword>
<dbReference type="GO" id="GO:0005829">
    <property type="term" value="C:cytosol"/>
    <property type="evidence" value="ECO:0007669"/>
    <property type="project" value="TreeGrafter"/>
</dbReference>
<keyword evidence="2 3" id="KW-0694">RNA-binding</keyword>